<sequence length="506" mass="56866">MDTQPTLPRRSLFRHPLAAFGGALFVAGAFVFAILFLIDMTSGSDNPYSALVTFVIAPAVITIGAILFLFAVYFQVRAARKRGEHVRFSLRIDPSDPTYMRNLWLFLGFSAVLILVVSYSGYRAYEATDSVAFCGKTCHTVMEPQYVTYLNSPHARVPCVECHIGPGASFFVRSKIDGTRQLFATAFNTYSRPIQTPVHNLRPAQETCERCHWPKQFWGDKYTTHTYYRTDEANSPYTISMLVKVGGGNPRTGKLEGIHWHMIASSKVEYIATDPKRQIIPWVRTISPGGDTTVYKDPNAKYPDPNDPKTEIRRFDCMDCHNRPSHKFLAPATALNLALSSGTISTKLPYIRQVGLDVLNAPYLKTDQAVAAISEKLTAYYQEKYPDVAKDRGAEIAQAIATIQTIYKENFFPEMKTDYRARENNLSHFVNDGCFRCHDQVKVNDKGEKIRSDCFTCHLIVAQGPSEDLTKLTSNIAGLEFQHPEDIGDAWKESKCTECHTPESGY</sequence>
<evidence type="ECO:0000256" key="5">
    <source>
        <dbReference type="ARBA" id="ARBA00022617"/>
    </source>
</evidence>
<proteinExistence type="inferred from homology"/>
<dbReference type="SUPFAM" id="SSF48695">
    <property type="entry name" value="Multiheme cytochromes"/>
    <property type="match status" value="1"/>
</dbReference>
<gene>
    <name evidence="14" type="ORF">C3F09_00860</name>
</gene>
<keyword evidence="4" id="KW-1003">Cell membrane</keyword>
<evidence type="ECO:0000256" key="6">
    <source>
        <dbReference type="ARBA" id="ARBA00022692"/>
    </source>
</evidence>
<evidence type="ECO:0000256" key="2">
    <source>
        <dbReference type="ARBA" id="ARBA00007395"/>
    </source>
</evidence>
<dbReference type="InterPro" id="IPR051174">
    <property type="entry name" value="Cytochrome_c-type_ET"/>
</dbReference>
<dbReference type="GO" id="GO:0009061">
    <property type="term" value="P:anaerobic respiration"/>
    <property type="evidence" value="ECO:0007669"/>
    <property type="project" value="TreeGrafter"/>
</dbReference>
<dbReference type="Pfam" id="PF03264">
    <property type="entry name" value="Cytochrom_NNT"/>
    <property type="match status" value="1"/>
</dbReference>
<feature type="transmembrane region" description="Helical" evidence="12">
    <location>
        <begin position="103"/>
        <end position="122"/>
    </location>
</feature>
<protein>
    <submittedName>
        <fullName evidence="14">Cytochrome C</fullName>
    </submittedName>
</protein>
<dbReference type="EMBL" id="PQAP01000004">
    <property type="protein sequence ID" value="PWB76132.1"/>
    <property type="molecule type" value="Genomic_DNA"/>
</dbReference>
<evidence type="ECO:0000256" key="11">
    <source>
        <dbReference type="ARBA" id="ARBA00023136"/>
    </source>
</evidence>
<evidence type="ECO:0000313" key="14">
    <source>
        <dbReference type="EMBL" id="PWB76132.1"/>
    </source>
</evidence>
<evidence type="ECO:0000256" key="1">
    <source>
        <dbReference type="ARBA" id="ARBA00004236"/>
    </source>
</evidence>
<evidence type="ECO:0000256" key="7">
    <source>
        <dbReference type="ARBA" id="ARBA00022723"/>
    </source>
</evidence>
<evidence type="ECO:0000256" key="10">
    <source>
        <dbReference type="ARBA" id="ARBA00023004"/>
    </source>
</evidence>
<dbReference type="Proteomes" id="UP000250918">
    <property type="component" value="Unassembled WGS sequence"/>
</dbReference>
<name>A0A855XCJ1_9BACT</name>
<dbReference type="PANTHER" id="PTHR30333:SF1">
    <property type="entry name" value="CYTOCHROME C-TYPE PROTEIN NAPC"/>
    <property type="match status" value="1"/>
</dbReference>
<comment type="similarity">
    <text evidence="2">Belongs to the NapC/NirT/NrfH family.</text>
</comment>
<dbReference type="Gene3D" id="1.10.3820.10">
    <property type="entry name" value="Di-heme elbow motif domain"/>
    <property type="match status" value="1"/>
</dbReference>
<keyword evidence="11 12" id="KW-0472">Membrane</keyword>
<accession>A0A855XCJ1</accession>
<dbReference type="GO" id="GO:0005886">
    <property type="term" value="C:plasma membrane"/>
    <property type="evidence" value="ECO:0007669"/>
    <property type="project" value="UniProtKB-SubCell"/>
</dbReference>
<comment type="caution">
    <text evidence="14">The sequence shown here is derived from an EMBL/GenBank/DDBJ whole genome shotgun (WGS) entry which is preliminary data.</text>
</comment>
<evidence type="ECO:0000256" key="3">
    <source>
        <dbReference type="ARBA" id="ARBA00022448"/>
    </source>
</evidence>
<keyword evidence="6 12" id="KW-0812">Transmembrane</keyword>
<evidence type="ECO:0000313" key="15">
    <source>
        <dbReference type="Proteomes" id="UP000250918"/>
    </source>
</evidence>
<feature type="transmembrane region" description="Helical" evidence="12">
    <location>
        <begin position="17"/>
        <end position="38"/>
    </location>
</feature>
<feature type="transmembrane region" description="Helical" evidence="12">
    <location>
        <begin position="50"/>
        <end position="74"/>
    </location>
</feature>
<keyword evidence="8" id="KW-0249">Electron transport</keyword>
<feature type="domain" description="NapC/NirT cytochrome c N-terminal" evidence="13">
    <location>
        <begin position="105"/>
        <end position="193"/>
    </location>
</feature>
<keyword evidence="3" id="KW-0813">Transport</keyword>
<evidence type="ECO:0000256" key="4">
    <source>
        <dbReference type="ARBA" id="ARBA00022475"/>
    </source>
</evidence>
<dbReference type="InterPro" id="IPR038266">
    <property type="entry name" value="NapC/NirT_cytc_sf"/>
</dbReference>
<comment type="subcellular location">
    <subcellularLocation>
        <location evidence="1">Cell membrane</location>
    </subcellularLocation>
</comment>
<keyword evidence="7" id="KW-0479">Metal-binding</keyword>
<dbReference type="GO" id="GO:0009055">
    <property type="term" value="F:electron transfer activity"/>
    <property type="evidence" value="ECO:0007669"/>
    <property type="project" value="TreeGrafter"/>
</dbReference>
<evidence type="ECO:0000256" key="12">
    <source>
        <dbReference type="SAM" id="Phobius"/>
    </source>
</evidence>
<dbReference type="InterPro" id="IPR005126">
    <property type="entry name" value="NapC/NirT_cyt_c_N"/>
</dbReference>
<evidence type="ECO:0000259" key="13">
    <source>
        <dbReference type="Pfam" id="PF03264"/>
    </source>
</evidence>
<keyword evidence="9 12" id="KW-1133">Transmembrane helix</keyword>
<evidence type="ECO:0000256" key="8">
    <source>
        <dbReference type="ARBA" id="ARBA00022982"/>
    </source>
</evidence>
<dbReference type="GO" id="GO:0046872">
    <property type="term" value="F:metal ion binding"/>
    <property type="evidence" value="ECO:0007669"/>
    <property type="project" value="UniProtKB-KW"/>
</dbReference>
<keyword evidence="10" id="KW-0408">Iron</keyword>
<dbReference type="PANTHER" id="PTHR30333">
    <property type="entry name" value="CYTOCHROME C-TYPE PROTEIN"/>
    <property type="match status" value="1"/>
</dbReference>
<dbReference type="InterPro" id="IPR036280">
    <property type="entry name" value="Multihaem_cyt_sf"/>
</dbReference>
<keyword evidence="5" id="KW-0349">Heme</keyword>
<evidence type="ECO:0000256" key="9">
    <source>
        <dbReference type="ARBA" id="ARBA00022989"/>
    </source>
</evidence>
<dbReference type="AlphaFoldDB" id="A0A855XCJ1"/>
<reference evidence="14 15" key="1">
    <citation type="journal article" date="2018" name="ISME J.">
        <title>A methanotrophic archaeon couples anaerobic oxidation of methane to Fe(III) reduction.</title>
        <authorList>
            <person name="Cai C."/>
            <person name="Leu A.O."/>
            <person name="Xie G.J."/>
            <person name="Guo J."/>
            <person name="Feng Y."/>
            <person name="Zhao J.X."/>
            <person name="Tyson G.W."/>
            <person name="Yuan Z."/>
            <person name="Hu S."/>
        </authorList>
    </citation>
    <scope>NUCLEOTIDE SEQUENCE [LARGE SCALE GENOMIC DNA]</scope>
    <source>
        <strain evidence="14">FeB_12</strain>
    </source>
</reference>
<organism evidence="14 15">
    <name type="scientific">candidate division GN15 bacterium</name>
    <dbReference type="NCBI Taxonomy" id="2072418"/>
    <lineage>
        <taxon>Bacteria</taxon>
        <taxon>candidate division GN15</taxon>
    </lineage>
</organism>